<evidence type="ECO:0000313" key="3">
    <source>
        <dbReference type="Proteomes" id="UP001158644"/>
    </source>
</evidence>
<name>A0ABD4Z246_9BURK</name>
<feature type="region of interest" description="Disordered" evidence="1">
    <location>
        <begin position="191"/>
        <end position="219"/>
    </location>
</feature>
<dbReference type="EMBL" id="JAOBZK010000047">
    <property type="protein sequence ID" value="MDH1181164.1"/>
    <property type="molecule type" value="Genomic_DNA"/>
</dbReference>
<dbReference type="Proteomes" id="UP001158644">
    <property type="component" value="Unassembled WGS sequence"/>
</dbReference>
<evidence type="ECO:0000313" key="2">
    <source>
        <dbReference type="EMBL" id="MDH1181164.1"/>
    </source>
</evidence>
<reference evidence="2 3" key="1">
    <citation type="submission" date="2022-09" db="EMBL/GenBank/DDBJ databases">
        <title>Intensive care unit water sources are persistently colonized with multi-drug resistant bacteria and are the site of extensive horizontal gene transfer of antibiotic resistance genes.</title>
        <authorList>
            <person name="Diorio-Toth L."/>
        </authorList>
    </citation>
    <scope>NUCLEOTIDE SEQUENCE [LARGE SCALE GENOMIC DNA]</scope>
    <source>
        <strain evidence="2 3">GD03967</strain>
    </source>
</reference>
<evidence type="ECO:0000256" key="1">
    <source>
        <dbReference type="SAM" id="MobiDB-lite"/>
    </source>
</evidence>
<feature type="compositionally biased region" description="Basic and acidic residues" evidence="1">
    <location>
        <begin position="202"/>
        <end position="219"/>
    </location>
</feature>
<gene>
    <name evidence="2" type="ORF">N5C72_24070</name>
</gene>
<proteinExistence type="predicted"/>
<organism evidence="2 3">
    <name type="scientific">Achromobacter mucicolens</name>
    <dbReference type="NCBI Taxonomy" id="1389922"/>
    <lineage>
        <taxon>Bacteria</taxon>
        <taxon>Pseudomonadati</taxon>
        <taxon>Pseudomonadota</taxon>
        <taxon>Betaproteobacteria</taxon>
        <taxon>Burkholderiales</taxon>
        <taxon>Alcaligenaceae</taxon>
        <taxon>Achromobacter</taxon>
    </lineage>
</organism>
<dbReference type="AlphaFoldDB" id="A0ABD4Z246"/>
<dbReference type="RefSeq" id="WP_279991942.1">
    <property type="nucleotide sequence ID" value="NZ_JAOBZK010000047.1"/>
</dbReference>
<evidence type="ECO:0008006" key="4">
    <source>
        <dbReference type="Google" id="ProtNLM"/>
    </source>
</evidence>
<comment type="caution">
    <text evidence="2">The sequence shown here is derived from an EMBL/GenBank/DDBJ whole genome shotgun (WGS) entry which is preliminary data.</text>
</comment>
<sequence>MSEDEKMKILLGDELNDKEAYLIGKIVAAWASLEHEVFEQTLQTYVPAIEREELSKLPKEMNNIQFTGVLRLWKERVVDQAKGRRRKTLEGVYEGILQRVEYRKAIVHGMWNWSLDNADRITSTRIVGKQIISVHFDADILYSFMTDLQEINFDLRYPRGPTEFAMQRGGEGLRFSRRFAAIMTGERHDAALPATSGNMLRNETRGSGDEEESRKDSNP</sequence>
<accession>A0ABD4Z246</accession>
<protein>
    <recommendedName>
        <fullName evidence="4">Apea-like HEPN domain-containing protein</fullName>
    </recommendedName>
</protein>